<keyword evidence="3" id="KW-1185">Reference proteome</keyword>
<organism evidence="2 3">
    <name type="scientific">Tamaricihabitans halophyticus</name>
    <dbReference type="NCBI Taxonomy" id="1262583"/>
    <lineage>
        <taxon>Bacteria</taxon>
        <taxon>Bacillati</taxon>
        <taxon>Actinomycetota</taxon>
        <taxon>Actinomycetes</taxon>
        <taxon>Pseudonocardiales</taxon>
        <taxon>Pseudonocardiaceae</taxon>
        <taxon>Tamaricihabitans</taxon>
    </lineage>
</organism>
<name>A0A4R2QY78_9PSEU</name>
<sequence>MSRTPSLDALTVDALVRYGPLATATPLIEEHFDRPVPHVALVSELDDIRGCAAHTAVVLHPVLTHGVWAVESALRLSWERAASCVVTPGLPGIGESTAQLAKRLRMPVFVVPDDSARCALDLAAAVANPESVRAKVIAQCAMLFGERSTARGILGVINTEVPGVEVALVAEDGAVLAGRTAAATAGGDQVRVEVAGPDGKPWARMVASLVQGGHVRETVRSILRLARAPLVASVARERLEVVHRSARAGAALDVLLGAEARGEQSLLGPSGLEAEAVTELGWQPADLPIAVFLRAATEAGPDVPTVTPGVMSAWQQVFGDRPLVPRAAGWASWWSGTSCSPEEVRDRLRRGLSRMRSPIALVGGVGTVGEQPGSLRTSLVQAELASAGARGQSVGHVELFTELGERLVLACLPLAELARSAEVALAELLAASDRETLVETLRAVLDSGGSTGQAATRLRVHRNTVLGRLERIRGYGIDPDSADGRLALHLAAYALSTHGPAPAR</sequence>
<dbReference type="InterPro" id="IPR042070">
    <property type="entry name" value="PucR_C-HTH_sf"/>
</dbReference>
<gene>
    <name evidence="2" type="ORF">EV191_102345</name>
</gene>
<dbReference type="RefSeq" id="WP_132876497.1">
    <property type="nucleotide sequence ID" value="NZ_SLXQ01000002.1"/>
</dbReference>
<protein>
    <submittedName>
        <fullName evidence="2">PucR-like helix-turn-helix protein</fullName>
    </submittedName>
</protein>
<dbReference type="Proteomes" id="UP000294911">
    <property type="component" value="Unassembled WGS sequence"/>
</dbReference>
<dbReference type="EMBL" id="SLXQ01000002">
    <property type="protein sequence ID" value="TCP55133.1"/>
    <property type="molecule type" value="Genomic_DNA"/>
</dbReference>
<comment type="caution">
    <text evidence="2">The sequence shown here is derived from an EMBL/GenBank/DDBJ whole genome shotgun (WGS) entry which is preliminary data.</text>
</comment>
<dbReference type="AlphaFoldDB" id="A0A4R2QY78"/>
<dbReference type="Pfam" id="PF13556">
    <property type="entry name" value="HTH_30"/>
    <property type="match status" value="1"/>
</dbReference>
<dbReference type="InterPro" id="IPR025736">
    <property type="entry name" value="PucR_C-HTH_dom"/>
</dbReference>
<dbReference type="PANTHER" id="PTHR33744:SF7">
    <property type="entry name" value="PUCR FAMILY TRANSCRIPTIONAL REGULATOR"/>
    <property type="match status" value="1"/>
</dbReference>
<accession>A0A4R2QY78</accession>
<dbReference type="PANTHER" id="PTHR33744">
    <property type="entry name" value="CARBOHYDRATE DIACID REGULATOR"/>
    <property type="match status" value="1"/>
</dbReference>
<evidence type="ECO:0000313" key="2">
    <source>
        <dbReference type="EMBL" id="TCP55133.1"/>
    </source>
</evidence>
<evidence type="ECO:0000259" key="1">
    <source>
        <dbReference type="Pfam" id="PF13556"/>
    </source>
</evidence>
<proteinExistence type="predicted"/>
<feature type="domain" description="PucR C-terminal helix-turn-helix" evidence="1">
    <location>
        <begin position="437"/>
        <end position="492"/>
    </location>
</feature>
<dbReference type="OrthoDB" id="3190266at2"/>
<dbReference type="Gene3D" id="1.10.10.2840">
    <property type="entry name" value="PucR C-terminal helix-turn-helix domain"/>
    <property type="match status" value="1"/>
</dbReference>
<reference evidence="2 3" key="1">
    <citation type="submission" date="2019-03" db="EMBL/GenBank/DDBJ databases">
        <title>Genomic Encyclopedia of Type Strains, Phase IV (KMG-IV): sequencing the most valuable type-strain genomes for metagenomic binning, comparative biology and taxonomic classification.</title>
        <authorList>
            <person name="Goeker M."/>
        </authorList>
    </citation>
    <scope>NUCLEOTIDE SEQUENCE [LARGE SCALE GENOMIC DNA]</scope>
    <source>
        <strain evidence="2 3">DSM 45765</strain>
    </source>
</reference>
<dbReference type="InterPro" id="IPR051448">
    <property type="entry name" value="CdaR-like_regulators"/>
</dbReference>
<evidence type="ECO:0000313" key="3">
    <source>
        <dbReference type="Proteomes" id="UP000294911"/>
    </source>
</evidence>